<name>A0ABS9QEB6_9HYPH</name>
<feature type="compositionally biased region" description="Polar residues" evidence="5">
    <location>
        <begin position="276"/>
        <end position="287"/>
    </location>
</feature>
<keyword evidence="9" id="KW-1185">Reference proteome</keyword>
<dbReference type="Pfam" id="PF13103">
    <property type="entry name" value="TonB_2"/>
    <property type="match status" value="1"/>
</dbReference>
<feature type="region of interest" description="Disordered" evidence="5">
    <location>
        <begin position="35"/>
        <end position="68"/>
    </location>
</feature>
<evidence type="ECO:0000313" key="9">
    <source>
        <dbReference type="Proteomes" id="UP001201701"/>
    </source>
</evidence>
<dbReference type="PROSITE" id="PS52015">
    <property type="entry name" value="TONB_CTD"/>
    <property type="match status" value="1"/>
</dbReference>
<dbReference type="Proteomes" id="UP001201701">
    <property type="component" value="Unassembled WGS sequence"/>
</dbReference>
<evidence type="ECO:0000256" key="5">
    <source>
        <dbReference type="SAM" id="MobiDB-lite"/>
    </source>
</evidence>
<feature type="compositionally biased region" description="Polar residues" evidence="5">
    <location>
        <begin position="126"/>
        <end position="138"/>
    </location>
</feature>
<organism evidence="8 9">
    <name type="scientific">Mesorhizobium retamae</name>
    <dbReference type="NCBI Taxonomy" id="2912854"/>
    <lineage>
        <taxon>Bacteria</taxon>
        <taxon>Pseudomonadati</taxon>
        <taxon>Pseudomonadota</taxon>
        <taxon>Alphaproteobacteria</taxon>
        <taxon>Hyphomicrobiales</taxon>
        <taxon>Phyllobacteriaceae</taxon>
        <taxon>Mesorhizobium</taxon>
    </lineage>
</organism>
<feature type="transmembrane region" description="Helical" evidence="6">
    <location>
        <begin position="78"/>
        <end position="97"/>
    </location>
</feature>
<evidence type="ECO:0000256" key="3">
    <source>
        <dbReference type="ARBA" id="ARBA00022989"/>
    </source>
</evidence>
<keyword evidence="4 6" id="KW-0472">Membrane</keyword>
<dbReference type="InterPro" id="IPR006260">
    <property type="entry name" value="TonB/TolA_C"/>
</dbReference>
<evidence type="ECO:0000256" key="2">
    <source>
        <dbReference type="ARBA" id="ARBA00022692"/>
    </source>
</evidence>
<feature type="region of interest" description="Disordered" evidence="5">
    <location>
        <begin position="103"/>
        <end position="287"/>
    </location>
</feature>
<comment type="caution">
    <text evidence="8">The sequence shown here is derived from an EMBL/GenBank/DDBJ whole genome shotgun (WGS) entry which is preliminary data.</text>
</comment>
<accession>A0ABS9QEB6</accession>
<feature type="domain" description="TonB C-terminal" evidence="7">
    <location>
        <begin position="293"/>
        <end position="382"/>
    </location>
</feature>
<gene>
    <name evidence="8" type="ORF">L4923_12085</name>
</gene>
<evidence type="ECO:0000256" key="1">
    <source>
        <dbReference type="ARBA" id="ARBA00004167"/>
    </source>
</evidence>
<evidence type="ECO:0000256" key="6">
    <source>
        <dbReference type="SAM" id="Phobius"/>
    </source>
</evidence>
<dbReference type="Gene3D" id="3.30.1150.10">
    <property type="match status" value="1"/>
</dbReference>
<feature type="compositionally biased region" description="Basic and acidic residues" evidence="5">
    <location>
        <begin position="228"/>
        <end position="237"/>
    </location>
</feature>
<dbReference type="EMBL" id="JAKREW010000009">
    <property type="protein sequence ID" value="MCG7505752.1"/>
    <property type="molecule type" value="Genomic_DNA"/>
</dbReference>
<dbReference type="InterPro" id="IPR037682">
    <property type="entry name" value="TonB_C"/>
</dbReference>
<keyword evidence="2 6" id="KW-0812">Transmembrane</keyword>
<feature type="compositionally biased region" description="Polar residues" evidence="5">
    <location>
        <begin position="238"/>
        <end position="259"/>
    </location>
</feature>
<evidence type="ECO:0000256" key="4">
    <source>
        <dbReference type="ARBA" id="ARBA00023136"/>
    </source>
</evidence>
<evidence type="ECO:0000313" key="8">
    <source>
        <dbReference type="EMBL" id="MCG7505752.1"/>
    </source>
</evidence>
<comment type="subcellular location">
    <subcellularLocation>
        <location evidence="1">Membrane</location>
        <topology evidence="1">Single-pass membrane protein</topology>
    </subcellularLocation>
</comment>
<dbReference type="RefSeq" id="WP_239365215.1">
    <property type="nucleotide sequence ID" value="NZ_JAKREW010000009.1"/>
</dbReference>
<feature type="compositionally biased region" description="Basic and acidic residues" evidence="5">
    <location>
        <begin position="168"/>
        <end position="184"/>
    </location>
</feature>
<dbReference type="NCBIfam" id="TIGR01352">
    <property type="entry name" value="tonB_Cterm"/>
    <property type="match status" value="1"/>
</dbReference>
<sequence length="382" mass="41138">MDPQPAFSNRVPFQPFAGPNGLQLEVEDPLISIPNGVLQPDPPEATSLDDTADAEVQPASMEADRVSEAAGSKRKWSLAFLTSLLFHVAVAAVLIVAPESILPPRALPDSAQGGDGQDTARVGNGETPSVSRGRQQPDVTDVTVIPESEFQPPRKARPKQEPPAQPNDRPKEAAKPPKEPEQPRTAEPAPEILHDRPTQAEKDAIALQEAAPQATLEILRPVLPEPSEAERELREQHATSAQRPLRPKSTQGANGQTPSDAMRGASDGREDGREMSSGNQRQQTATGNAIASRYEALVQRKLARANRQISPATQVEAARNAWVSFVIKADGSVTDIKLERSSGSQALDKFAIAMVEGVAPFPPIPPETDRKFWLVPIEVGPF</sequence>
<evidence type="ECO:0000259" key="7">
    <source>
        <dbReference type="PROSITE" id="PS52015"/>
    </source>
</evidence>
<reference evidence="8 9" key="1">
    <citation type="submission" date="2022-02" db="EMBL/GenBank/DDBJ databases">
        <title>Draft genome sequence of Mezorhizobium retamae strain IRAMC:0171 isolated from Retama raetam nodules.</title>
        <authorList>
            <person name="Bengaied R."/>
            <person name="Sbissi I."/>
            <person name="Huber K."/>
            <person name="Ghodbane F."/>
            <person name="Nouioui I."/>
            <person name="Tarhouni M."/>
            <person name="Gtari M."/>
        </authorList>
    </citation>
    <scope>NUCLEOTIDE SEQUENCE [LARGE SCALE GENOMIC DNA]</scope>
    <source>
        <strain evidence="8 9">IRAMC:0171</strain>
    </source>
</reference>
<proteinExistence type="predicted"/>
<protein>
    <submittedName>
        <fullName evidence="8">TonB family protein</fullName>
    </submittedName>
</protein>
<dbReference type="SUPFAM" id="SSF74653">
    <property type="entry name" value="TolA/TonB C-terminal domain"/>
    <property type="match status" value="1"/>
</dbReference>
<keyword evidence="3 6" id="KW-1133">Transmembrane helix</keyword>
<feature type="compositionally biased region" description="Basic and acidic residues" evidence="5">
    <location>
        <begin position="192"/>
        <end position="204"/>
    </location>
</feature>